<reference evidence="2 3" key="1">
    <citation type="journal article" date="2009" name="Nature">
        <title>The Sorghum bicolor genome and the diversification of grasses.</title>
        <authorList>
            <person name="Paterson A.H."/>
            <person name="Bowers J.E."/>
            <person name="Bruggmann R."/>
            <person name="Dubchak I."/>
            <person name="Grimwood J."/>
            <person name="Gundlach H."/>
            <person name="Haberer G."/>
            <person name="Hellsten U."/>
            <person name="Mitros T."/>
            <person name="Poliakov A."/>
            <person name="Schmutz J."/>
            <person name="Spannagl M."/>
            <person name="Tang H."/>
            <person name="Wang X."/>
            <person name="Wicker T."/>
            <person name="Bharti A.K."/>
            <person name="Chapman J."/>
            <person name="Feltus F.A."/>
            <person name="Gowik U."/>
            <person name="Grigoriev I.V."/>
            <person name="Lyons E."/>
            <person name="Maher C.A."/>
            <person name="Martis M."/>
            <person name="Narechania A."/>
            <person name="Otillar R.P."/>
            <person name="Penning B.W."/>
            <person name="Salamov A.A."/>
            <person name="Wang Y."/>
            <person name="Zhang L."/>
            <person name="Carpita N.C."/>
            <person name="Freeling M."/>
            <person name="Gingle A.R."/>
            <person name="Hash C.T."/>
            <person name="Keller B."/>
            <person name="Klein P."/>
            <person name="Kresovich S."/>
            <person name="McCann M.C."/>
            <person name="Ming R."/>
            <person name="Peterson D.G."/>
            <person name="Mehboob-ur-Rahman"/>
            <person name="Ware D."/>
            <person name="Westhoff P."/>
            <person name="Mayer K.F."/>
            <person name="Messing J."/>
            <person name="Rokhsar D.S."/>
        </authorList>
    </citation>
    <scope>NUCLEOTIDE SEQUENCE [LARGE SCALE GENOMIC DNA]</scope>
    <source>
        <strain evidence="3">cv. BTx623</strain>
    </source>
</reference>
<name>A0A1B6PP71_SORBI</name>
<dbReference type="Proteomes" id="UP000000768">
    <property type="component" value="Chromosome 6"/>
</dbReference>
<gene>
    <name evidence="2" type="ORF">SORBI_3006G273100</name>
</gene>
<dbReference type="AlphaFoldDB" id="A0A1B6PP71"/>
<evidence type="ECO:0000256" key="1">
    <source>
        <dbReference type="SAM" id="Phobius"/>
    </source>
</evidence>
<feature type="transmembrane region" description="Helical" evidence="1">
    <location>
        <begin position="48"/>
        <end position="67"/>
    </location>
</feature>
<dbReference type="Gramene" id="KXG27472">
    <property type="protein sequence ID" value="KXG27472"/>
    <property type="gene ID" value="SORBI_3006G273100"/>
</dbReference>
<organism evidence="2 3">
    <name type="scientific">Sorghum bicolor</name>
    <name type="common">Sorghum</name>
    <name type="synonym">Sorghum vulgare</name>
    <dbReference type="NCBI Taxonomy" id="4558"/>
    <lineage>
        <taxon>Eukaryota</taxon>
        <taxon>Viridiplantae</taxon>
        <taxon>Streptophyta</taxon>
        <taxon>Embryophyta</taxon>
        <taxon>Tracheophyta</taxon>
        <taxon>Spermatophyta</taxon>
        <taxon>Magnoliopsida</taxon>
        <taxon>Liliopsida</taxon>
        <taxon>Poales</taxon>
        <taxon>Poaceae</taxon>
        <taxon>PACMAD clade</taxon>
        <taxon>Panicoideae</taxon>
        <taxon>Andropogonodae</taxon>
        <taxon>Andropogoneae</taxon>
        <taxon>Sorghinae</taxon>
        <taxon>Sorghum</taxon>
    </lineage>
</organism>
<evidence type="ECO:0000313" key="3">
    <source>
        <dbReference type="Proteomes" id="UP000000768"/>
    </source>
</evidence>
<keyword evidence="1" id="KW-1133">Transmembrane helix</keyword>
<reference evidence="3" key="2">
    <citation type="journal article" date="2018" name="Plant J.">
        <title>The Sorghum bicolor reference genome: improved assembly, gene annotations, a transcriptome atlas, and signatures of genome organization.</title>
        <authorList>
            <person name="McCormick R.F."/>
            <person name="Truong S.K."/>
            <person name="Sreedasyam A."/>
            <person name="Jenkins J."/>
            <person name="Shu S."/>
            <person name="Sims D."/>
            <person name="Kennedy M."/>
            <person name="Amirebrahimi M."/>
            <person name="Weers B.D."/>
            <person name="McKinley B."/>
            <person name="Mattison A."/>
            <person name="Morishige D.T."/>
            <person name="Grimwood J."/>
            <person name="Schmutz J."/>
            <person name="Mullet J.E."/>
        </authorList>
    </citation>
    <scope>NUCLEOTIDE SEQUENCE [LARGE SCALE GENOMIC DNA]</scope>
    <source>
        <strain evidence="3">cv. BTx623</strain>
    </source>
</reference>
<dbReference type="EMBL" id="CM000765">
    <property type="protein sequence ID" value="KXG27472.1"/>
    <property type="molecule type" value="Genomic_DNA"/>
</dbReference>
<feature type="transmembrane region" description="Helical" evidence="1">
    <location>
        <begin position="79"/>
        <end position="101"/>
    </location>
</feature>
<keyword evidence="1" id="KW-0472">Membrane</keyword>
<evidence type="ECO:0000313" key="2">
    <source>
        <dbReference type="EMBL" id="KXG27472.1"/>
    </source>
</evidence>
<accession>A0A1B6PP71</accession>
<keyword evidence="3" id="KW-1185">Reference proteome</keyword>
<sequence>MWIYKRTRDRLVIYGESESLLTCCGRAERKLHLPSFFLSSSAGLYGDYEVVIVILACYMNYEVLFLFNYNRRFLSLKQFLSISFFLPLMSNLKAAFSLSYIH</sequence>
<protein>
    <submittedName>
        <fullName evidence="2">Uncharacterized protein</fullName>
    </submittedName>
</protein>
<keyword evidence="1" id="KW-0812">Transmembrane</keyword>
<dbReference type="InParanoid" id="A0A1B6PP71"/>
<proteinExistence type="predicted"/>